<evidence type="ECO:0000313" key="7">
    <source>
        <dbReference type="Proteomes" id="UP000215914"/>
    </source>
</evidence>
<dbReference type="InParanoid" id="A0A251TQJ5"/>
<dbReference type="PANTHER" id="PTHR47998">
    <property type="entry name" value="TRANSCRIPTION FACTOR MYB51-LIKE ISOFORM X1"/>
    <property type="match status" value="1"/>
</dbReference>
<proteinExistence type="predicted"/>
<sequence length="229" mass="26052">MGRSPCCSKIGLNRGSWIASEDKSLTYYITLHGEGKWSDSSDLGGLFRRSVIHGLFNMIRRLILCSVVLPRTQESDKIENPLGLMRCGKSCNISCDEEDLIIRRHKLLGNRWFAGRLPGRTDNEIKNYWNTTLAKKVHDLHQNDDINQEQNLKKRKDRESANEMGSNVVRTKAARCSRTHFSSHPQQVEPPRSNVVENRGPAKPTEPASCAFYHHEVQSHNNNSVKFPS</sequence>
<feature type="region of interest" description="Disordered" evidence="4">
    <location>
        <begin position="140"/>
        <end position="209"/>
    </location>
</feature>
<dbReference type="GO" id="GO:0030154">
    <property type="term" value="P:cell differentiation"/>
    <property type="evidence" value="ECO:0000318"/>
    <property type="project" value="GO_Central"/>
</dbReference>
<dbReference type="OMA" id="HHEVQSH"/>
<dbReference type="CDD" id="cd00167">
    <property type="entry name" value="SANT"/>
    <property type="match status" value="1"/>
</dbReference>
<dbReference type="GO" id="GO:0005634">
    <property type="term" value="C:nucleus"/>
    <property type="evidence" value="ECO:0000318"/>
    <property type="project" value="GO_Central"/>
</dbReference>
<accession>A0A251TQJ5</accession>
<dbReference type="SMART" id="SM00717">
    <property type="entry name" value="SANT"/>
    <property type="match status" value="1"/>
</dbReference>
<keyword evidence="2 6" id="KW-0238">DNA-binding</keyword>
<keyword evidence="3" id="KW-0539">Nucleus</keyword>
<comment type="subcellular location">
    <subcellularLocation>
        <location evidence="1">Nucleus</location>
    </subcellularLocation>
</comment>
<dbReference type="Pfam" id="PF00249">
    <property type="entry name" value="Myb_DNA-binding"/>
    <property type="match status" value="1"/>
</dbReference>
<dbReference type="SUPFAM" id="SSF46689">
    <property type="entry name" value="Homeodomain-like"/>
    <property type="match status" value="1"/>
</dbReference>
<dbReference type="Proteomes" id="UP000215914">
    <property type="component" value="Chromosome 9"/>
</dbReference>
<protein>
    <submittedName>
        <fullName evidence="6">Putative homeodomain-like protein</fullName>
    </submittedName>
</protein>
<feature type="domain" description="HTH myb-type" evidence="5">
    <location>
        <begin position="96"/>
        <end position="137"/>
    </location>
</feature>
<evidence type="ECO:0000256" key="1">
    <source>
        <dbReference type="ARBA" id="ARBA00004123"/>
    </source>
</evidence>
<evidence type="ECO:0000256" key="3">
    <source>
        <dbReference type="ARBA" id="ARBA00023242"/>
    </source>
</evidence>
<dbReference type="InterPro" id="IPR009057">
    <property type="entry name" value="Homeodomain-like_sf"/>
</dbReference>
<dbReference type="PROSITE" id="PS51294">
    <property type="entry name" value="HTH_MYB"/>
    <property type="match status" value="1"/>
</dbReference>
<dbReference type="AlphaFoldDB" id="A0A251TQJ5"/>
<organism evidence="6 7">
    <name type="scientific">Helianthus annuus</name>
    <name type="common">Common sunflower</name>
    <dbReference type="NCBI Taxonomy" id="4232"/>
    <lineage>
        <taxon>Eukaryota</taxon>
        <taxon>Viridiplantae</taxon>
        <taxon>Streptophyta</taxon>
        <taxon>Embryophyta</taxon>
        <taxon>Tracheophyta</taxon>
        <taxon>Spermatophyta</taxon>
        <taxon>Magnoliopsida</taxon>
        <taxon>eudicotyledons</taxon>
        <taxon>Gunneridae</taxon>
        <taxon>Pentapetalae</taxon>
        <taxon>asterids</taxon>
        <taxon>campanulids</taxon>
        <taxon>Asterales</taxon>
        <taxon>Asteraceae</taxon>
        <taxon>Asteroideae</taxon>
        <taxon>Heliantheae alliance</taxon>
        <taxon>Heliantheae</taxon>
        <taxon>Helianthus</taxon>
    </lineage>
</organism>
<evidence type="ECO:0000259" key="5">
    <source>
        <dbReference type="PROSITE" id="PS51294"/>
    </source>
</evidence>
<reference evidence="7" key="1">
    <citation type="journal article" date="2017" name="Nature">
        <title>The sunflower genome provides insights into oil metabolism, flowering and Asterid evolution.</title>
        <authorList>
            <person name="Badouin H."/>
            <person name="Gouzy J."/>
            <person name="Grassa C.J."/>
            <person name="Murat F."/>
            <person name="Staton S.E."/>
            <person name="Cottret L."/>
            <person name="Lelandais-Briere C."/>
            <person name="Owens G.L."/>
            <person name="Carrere S."/>
            <person name="Mayjonade B."/>
            <person name="Legrand L."/>
            <person name="Gill N."/>
            <person name="Kane N.C."/>
            <person name="Bowers J.E."/>
            <person name="Hubner S."/>
            <person name="Bellec A."/>
            <person name="Berard A."/>
            <person name="Berges H."/>
            <person name="Blanchet N."/>
            <person name="Boniface M.C."/>
            <person name="Brunel D."/>
            <person name="Catrice O."/>
            <person name="Chaidir N."/>
            <person name="Claudel C."/>
            <person name="Donnadieu C."/>
            <person name="Faraut T."/>
            <person name="Fievet G."/>
            <person name="Helmstetter N."/>
            <person name="King M."/>
            <person name="Knapp S.J."/>
            <person name="Lai Z."/>
            <person name="Le Paslier M.C."/>
            <person name="Lippi Y."/>
            <person name="Lorenzon L."/>
            <person name="Mandel J.R."/>
            <person name="Marage G."/>
            <person name="Marchand G."/>
            <person name="Marquand E."/>
            <person name="Bret-Mestries E."/>
            <person name="Morien E."/>
            <person name="Nambeesan S."/>
            <person name="Nguyen T."/>
            <person name="Pegot-Espagnet P."/>
            <person name="Pouilly N."/>
            <person name="Raftis F."/>
            <person name="Sallet E."/>
            <person name="Schiex T."/>
            <person name="Thomas J."/>
            <person name="Vandecasteele C."/>
            <person name="Vares D."/>
            <person name="Vear F."/>
            <person name="Vautrin S."/>
            <person name="Crespi M."/>
            <person name="Mangin B."/>
            <person name="Burke J.M."/>
            <person name="Salse J."/>
            <person name="Munos S."/>
            <person name="Vincourt P."/>
            <person name="Rieseberg L.H."/>
            <person name="Langlade N.B."/>
        </authorList>
    </citation>
    <scope>NUCLEOTIDE SEQUENCE [LARGE SCALE GENOMIC DNA]</scope>
    <source>
        <strain evidence="7">cv. SF193</strain>
    </source>
</reference>
<keyword evidence="6" id="KW-0371">Homeobox</keyword>
<dbReference type="InterPro" id="IPR017930">
    <property type="entry name" value="Myb_dom"/>
</dbReference>
<evidence type="ECO:0000256" key="4">
    <source>
        <dbReference type="SAM" id="MobiDB-lite"/>
    </source>
</evidence>
<dbReference type="Gene3D" id="1.10.10.60">
    <property type="entry name" value="Homeodomain-like"/>
    <property type="match status" value="1"/>
</dbReference>
<name>A0A251TQJ5_HELAN</name>
<keyword evidence="7" id="KW-1185">Reference proteome</keyword>
<evidence type="ECO:0000313" key="6">
    <source>
        <dbReference type="EMBL" id="OTG13407.1"/>
    </source>
</evidence>
<dbReference type="InterPro" id="IPR001005">
    <property type="entry name" value="SANT/Myb"/>
</dbReference>
<dbReference type="GO" id="GO:0006355">
    <property type="term" value="P:regulation of DNA-templated transcription"/>
    <property type="evidence" value="ECO:0000318"/>
    <property type="project" value="GO_Central"/>
</dbReference>
<dbReference type="STRING" id="4232.A0A251TQJ5"/>
<dbReference type="GO" id="GO:0000976">
    <property type="term" value="F:transcription cis-regulatory region binding"/>
    <property type="evidence" value="ECO:0000318"/>
    <property type="project" value="GO_Central"/>
</dbReference>
<dbReference type="PANTHER" id="PTHR47998:SF74">
    <property type="entry name" value="TRANSCRIPTION FACTOR TT2"/>
    <property type="match status" value="1"/>
</dbReference>
<dbReference type="InterPro" id="IPR015495">
    <property type="entry name" value="Myb_TF_plants"/>
</dbReference>
<dbReference type="EMBL" id="CM007898">
    <property type="protein sequence ID" value="OTG13407.1"/>
    <property type="molecule type" value="Genomic_DNA"/>
</dbReference>
<evidence type="ECO:0000256" key="2">
    <source>
        <dbReference type="ARBA" id="ARBA00023125"/>
    </source>
</evidence>
<gene>
    <name evidence="6" type="ORF">HannXRQ_Chr09g0237801</name>
</gene>